<dbReference type="Pfam" id="PF23298">
    <property type="entry name" value="FZ_RECK"/>
    <property type="match status" value="1"/>
</dbReference>
<evidence type="ECO:0000259" key="2">
    <source>
        <dbReference type="PROSITE" id="PS51465"/>
    </source>
</evidence>
<dbReference type="InterPro" id="IPR056978">
    <property type="entry name" value="CC4_RECK"/>
</dbReference>
<evidence type="ECO:0000313" key="3">
    <source>
        <dbReference type="EnsemblMetazoa" id="XP_006565648"/>
    </source>
</evidence>
<dbReference type="InterPro" id="IPR055110">
    <property type="entry name" value="RECK-like_N"/>
</dbReference>
<dbReference type="InterPro" id="IPR056976">
    <property type="entry name" value="EGF1_RECK"/>
</dbReference>
<accession>A0A7M7GXZ3</accession>
<dbReference type="GO" id="GO:0005886">
    <property type="term" value="C:plasma membrane"/>
    <property type="evidence" value="ECO:0007669"/>
    <property type="project" value="TreeGrafter"/>
</dbReference>
<reference evidence="3" key="1">
    <citation type="submission" date="2021-01" db="UniProtKB">
        <authorList>
            <consortium name="EnsemblMetazoa"/>
        </authorList>
    </citation>
    <scope>IDENTIFICATION</scope>
    <source>
        <strain evidence="3">DH4</strain>
    </source>
</reference>
<dbReference type="OrthoDB" id="5956770at2759"/>
<reference evidence="5" key="2">
    <citation type="submission" date="2025-04" db="UniProtKB">
        <authorList>
            <consortium name="RefSeq"/>
        </authorList>
    </citation>
    <scope>IDENTIFICATION</scope>
    <source>
        <strain evidence="5">DH4</strain>
        <tissue evidence="5">Whole body</tissue>
    </source>
</reference>
<dbReference type="Pfam" id="PF07648">
    <property type="entry name" value="Kazal_2"/>
    <property type="match status" value="3"/>
</dbReference>
<dbReference type="EnsemblMetazoa" id="XM_006565585">
    <property type="protein sequence ID" value="XP_006565648"/>
    <property type="gene ID" value="GeneID_408485"/>
</dbReference>
<dbReference type="Pfam" id="PF25027">
    <property type="entry name" value="EGF1_RECK"/>
    <property type="match status" value="1"/>
</dbReference>
<dbReference type="PROSITE" id="PS51465">
    <property type="entry name" value="KAZAL_2"/>
    <property type="match status" value="1"/>
</dbReference>
<feature type="transmembrane region" description="Helical" evidence="1">
    <location>
        <begin position="24"/>
        <end position="44"/>
    </location>
</feature>
<dbReference type="InterPro" id="IPR002350">
    <property type="entry name" value="Kazal_dom"/>
</dbReference>
<dbReference type="Proteomes" id="UP000005203">
    <property type="component" value="Linkage group LG14"/>
</dbReference>
<dbReference type="RefSeq" id="XP_006565648.2">
    <property type="nucleotide sequence ID" value="XM_006565585.3"/>
</dbReference>
<keyword evidence="1" id="KW-0472">Membrane</keyword>
<dbReference type="GeneID" id="408485"/>
<feature type="transmembrane region" description="Helical" evidence="1">
    <location>
        <begin position="920"/>
        <end position="944"/>
    </location>
</feature>
<keyword evidence="1" id="KW-1133">Transmembrane helix</keyword>
<dbReference type="Pfam" id="PF23332">
    <property type="entry name" value="CC4_RECK"/>
    <property type="match status" value="2"/>
</dbReference>
<accession>A0A8B6Z1L9</accession>
<dbReference type="PANTHER" id="PTHR13487">
    <property type="entry name" value="SERINE PROTEASE INHIBITOR"/>
    <property type="match status" value="1"/>
</dbReference>
<proteinExistence type="predicted"/>
<evidence type="ECO:0000256" key="1">
    <source>
        <dbReference type="SAM" id="Phobius"/>
    </source>
</evidence>
<dbReference type="InterPro" id="IPR039016">
    <property type="entry name" value="RECK"/>
</dbReference>
<protein>
    <submittedName>
        <fullName evidence="5">Reversion-inducing-cysteine-rich protein with kazal motifs isoform X1</fullName>
    </submittedName>
</protein>
<dbReference type="AlphaFoldDB" id="A0A7M7GXZ3"/>
<organism evidence="3">
    <name type="scientific">Apis mellifera</name>
    <name type="common">Honeybee</name>
    <dbReference type="NCBI Taxonomy" id="7460"/>
    <lineage>
        <taxon>Eukaryota</taxon>
        <taxon>Metazoa</taxon>
        <taxon>Ecdysozoa</taxon>
        <taxon>Arthropoda</taxon>
        <taxon>Hexapoda</taxon>
        <taxon>Insecta</taxon>
        <taxon>Pterygota</taxon>
        <taxon>Neoptera</taxon>
        <taxon>Endopterygota</taxon>
        <taxon>Hymenoptera</taxon>
        <taxon>Apocrita</taxon>
        <taxon>Aculeata</taxon>
        <taxon>Apoidea</taxon>
        <taxon>Anthophila</taxon>
        <taxon>Apidae</taxon>
        <taxon>Apis</taxon>
    </lineage>
</organism>
<dbReference type="InterPro" id="IPR056979">
    <property type="entry name" value="FZ_RECK"/>
</dbReference>
<dbReference type="Pfam" id="PF22961">
    <property type="entry name" value="RECK-like_N"/>
    <property type="match status" value="1"/>
</dbReference>
<dbReference type="CTD" id="8434"/>
<keyword evidence="4" id="KW-1185">Reference proteome</keyword>
<dbReference type="GO" id="GO:0030198">
    <property type="term" value="P:extracellular matrix organization"/>
    <property type="evidence" value="ECO:0007669"/>
    <property type="project" value="TreeGrafter"/>
</dbReference>
<dbReference type="InterPro" id="IPR056977">
    <property type="entry name" value="FnI_RECK"/>
</dbReference>
<dbReference type="SMART" id="SM00280">
    <property type="entry name" value="KAZAL"/>
    <property type="match status" value="2"/>
</dbReference>
<dbReference type="GO" id="GO:0008191">
    <property type="term" value="F:metalloendopeptidase inhibitor activity"/>
    <property type="evidence" value="ECO:0007669"/>
    <property type="project" value="InterPro"/>
</dbReference>
<dbReference type="PANTHER" id="PTHR13487:SF3">
    <property type="entry name" value="REVERSION-INDUCING CYSTEINE-RICH PROTEIN WITH KAZAL MOTIFS"/>
    <property type="match status" value="1"/>
</dbReference>
<dbReference type="InterPro" id="IPR036058">
    <property type="entry name" value="Kazal_dom_sf"/>
</dbReference>
<dbReference type="Gene3D" id="3.30.60.30">
    <property type="match status" value="2"/>
</dbReference>
<keyword evidence="1" id="KW-0812">Transmembrane</keyword>
<evidence type="ECO:0000313" key="5">
    <source>
        <dbReference type="RefSeq" id="XP_006565648.2"/>
    </source>
</evidence>
<dbReference type="Pfam" id="PF25028">
    <property type="entry name" value="FnI_RECK"/>
    <property type="match status" value="1"/>
</dbReference>
<name>A0A7M7GXZ3_APIME</name>
<evidence type="ECO:0000313" key="4">
    <source>
        <dbReference type="Proteomes" id="UP000005203"/>
    </source>
</evidence>
<sequence>MGRPPVIVMEIGHRLTGKYLPRSAMLAIVSFTMLAVIAVANPFLEAAQEMSCCSLAAGSCRNDCSKISLVALGAEAEARENATQRLLELCSLELTEFWGCVNSTLNEVKRHENWTGRRCCYLVQNPICRSTCALSGSRRNLNESCRPSDEPEFFSCLERREEAEHCCGKVSNDTCRAVCQNLFYKREKISSRNGCFHQMPKCLKSVTEVKHAENPKQHLHCCNKADSLTCMETCKKILYTATTDREILNALTEKCGPPISPQSPFWSCLMKSGSPKPVRLPLDAGKLSCCTKAIKPKCQDLCWRAFKADWESSWHPLDAECLSSSQEGELRRCLEDTDDPCEMGCAGLSYCTRFNDRSTTLFRSCSATTDEAAKFEAHHWSRGGIIRGLSLPIRVAATCPPETLRAAACLLQLRPCETKSHETRLCREDCLELMASCVDWSAITGPHTAATLCAKLSPAKSDAPCVSLKPFLEDPQDNESVVRLEEDITTPCKINPCAQGEICQLLHHGRQAYRCVPACFLGKMSKQLVPVGSWAQIPSFNQASHQICQCTPYGLDKCKMLNYVKFNPCSIHNQIIAHKANFYVECNPCHCFEGEYTCSKKNCGEIPSLPCDCPPHYVPVCGKLGFTFASGCLATCARMSVNDVEFGSCSSRDPCASNPCDTTERCVARGRVCLSELHKPCRQYECVPLDCDPRDEAGGPVCDKENRQHRSVCAMIRAGAALGYRGHCLEGCTLRGPVCGANGEVYANECAAWAERTVVDYFGPCAAVGLIGDQAKPRCGDLVQCPRLIEPYCVGVTPPGACCPVCGGAAKLFYSKKQLDRIYYVMKEDVDKDTVTLEALLSALARQIQVAQCVLRGMMTPDRDIFIVVQPTSRRPSTLQLRACVTETEKLVTRILERSPKITVEVPLSALIRAEIAHSYISSAITIGGYVTMQIFLAIFLYVIF</sequence>
<gene>
    <name evidence="5" type="primary">Reck</name>
</gene>
<dbReference type="SUPFAM" id="SSF100895">
    <property type="entry name" value="Kazal-type serine protease inhibitors"/>
    <property type="match status" value="2"/>
</dbReference>
<feature type="domain" description="Kazal-like" evidence="2">
    <location>
        <begin position="592"/>
        <end position="651"/>
    </location>
</feature>